<name>E4L747_9FIRM</name>
<sequence length="450" mass="49764">MKKIASMLAVIALSAGASAYAANPFVDVKESSWAYQAVSELSKQGVIEGYSDGTFKGNNHLTRFEMAQIVARLLAQENQLNESQKATVTKLANEYSQELSNLGVRVSDVEKKVGNVAWSGDVRFRYAHEEFLTPFSLDDFGFFASEDGEVYKADPMSVRLRLNADAKVNDRTHVKASLLHEYDFIGYEDPVGGEFLPAGTQYTGVNRMHIEYAPTKDTLVDVGSTQLTLGTGAWYDSDFKGIVTSYDNGKFGLKVGNGRMTQVAYPIKQSFAEAKAHFNNVTAGAFYVDGDVTIPQGFLSRKYPITARGFFTDIALSDRLSVSGDWVKVDSPKLLREGLSTFKHAGIDYGNMNLNEVGSYKLGLHYYDAPPLSYIIGSNHPNGTPFVVGLATMGGAKFWMARVQYVPMKNVELQAYLNFDGETYKTKFYPGVDKVLPIKNTWGIDLTYKF</sequence>
<dbReference type="OrthoDB" id="5845122at2"/>
<accession>E4L747</accession>
<evidence type="ECO:0000313" key="3">
    <source>
        <dbReference type="EMBL" id="EFR43298.1"/>
    </source>
</evidence>
<feature type="chain" id="PRO_5003184138" description="SLH domain-containing protein" evidence="1">
    <location>
        <begin position="22"/>
        <end position="450"/>
    </location>
</feature>
<dbReference type="EMBL" id="AENT01000001">
    <property type="protein sequence ID" value="EFR43298.1"/>
    <property type="molecule type" value="Genomic_DNA"/>
</dbReference>
<comment type="caution">
    <text evidence="3">The sequence shown here is derived from an EMBL/GenBank/DDBJ whole genome shotgun (WGS) entry which is preliminary data.</text>
</comment>
<evidence type="ECO:0000313" key="4">
    <source>
        <dbReference type="Proteomes" id="UP000004594"/>
    </source>
</evidence>
<dbReference type="AlphaFoldDB" id="E4L747"/>
<evidence type="ECO:0000256" key="1">
    <source>
        <dbReference type="SAM" id="SignalP"/>
    </source>
</evidence>
<gene>
    <name evidence="3" type="ORF">HMPREF9220_1339</name>
</gene>
<dbReference type="InterPro" id="IPR051465">
    <property type="entry name" value="Cell_Envelope_Struct_Comp"/>
</dbReference>
<feature type="domain" description="SLH" evidence="2">
    <location>
        <begin position="21"/>
        <end position="84"/>
    </location>
</feature>
<dbReference type="Pfam" id="PF00395">
    <property type="entry name" value="SLH"/>
    <property type="match status" value="1"/>
</dbReference>
<organism evidence="3 4">
    <name type="scientific">Dialister micraerophilus UPII 345-E</name>
    <dbReference type="NCBI Taxonomy" id="910314"/>
    <lineage>
        <taxon>Bacteria</taxon>
        <taxon>Bacillati</taxon>
        <taxon>Bacillota</taxon>
        <taxon>Negativicutes</taxon>
        <taxon>Veillonellales</taxon>
        <taxon>Veillonellaceae</taxon>
        <taxon>Dialister</taxon>
    </lineage>
</organism>
<dbReference type="InterPro" id="IPR001119">
    <property type="entry name" value="SLH_dom"/>
</dbReference>
<feature type="signal peptide" evidence="1">
    <location>
        <begin position="1"/>
        <end position="21"/>
    </location>
</feature>
<dbReference type="PANTHER" id="PTHR43308:SF1">
    <property type="entry name" value="OUTER MEMBRANE PROTEIN ALPHA"/>
    <property type="match status" value="1"/>
</dbReference>
<protein>
    <recommendedName>
        <fullName evidence="2">SLH domain-containing protein</fullName>
    </recommendedName>
</protein>
<dbReference type="PROSITE" id="PS51272">
    <property type="entry name" value="SLH"/>
    <property type="match status" value="1"/>
</dbReference>
<reference evidence="3 4" key="1">
    <citation type="submission" date="2010-11" db="EMBL/GenBank/DDBJ databases">
        <authorList>
            <person name="Durkin A.S."/>
            <person name="Madupu R."/>
            <person name="Torralba M."/>
            <person name="Gillis M."/>
            <person name="Methe B."/>
            <person name="Sutton G."/>
            <person name="Nelson K.E."/>
        </authorList>
    </citation>
    <scope>NUCLEOTIDE SEQUENCE [LARGE SCALE GENOMIC DNA]</scope>
    <source>
        <strain evidence="3 4">UPII 345-E</strain>
    </source>
</reference>
<dbReference type="RefSeq" id="WP_007553593.1">
    <property type="nucleotide sequence ID" value="NZ_AENT01000001.1"/>
</dbReference>
<evidence type="ECO:0000259" key="2">
    <source>
        <dbReference type="PROSITE" id="PS51272"/>
    </source>
</evidence>
<dbReference type="PANTHER" id="PTHR43308">
    <property type="entry name" value="OUTER MEMBRANE PROTEIN ALPHA-RELATED"/>
    <property type="match status" value="1"/>
</dbReference>
<proteinExistence type="predicted"/>
<dbReference type="eggNOG" id="COG3203">
    <property type="taxonomic scope" value="Bacteria"/>
</dbReference>
<dbReference type="Proteomes" id="UP000004594">
    <property type="component" value="Unassembled WGS sequence"/>
</dbReference>
<keyword evidence="1" id="KW-0732">Signal</keyword>